<protein>
    <recommendedName>
        <fullName evidence="8">UDP-N-acetylmuramyl-tripeptide synthetase</fullName>
        <ecNumber evidence="8">6.3.2.-</ecNumber>
    </recommendedName>
    <alternativeName>
        <fullName evidence="8">UDP-MurNAc-tripeptide synthetase</fullName>
    </alternativeName>
</protein>
<feature type="binding site" evidence="8">
    <location>
        <position position="181"/>
    </location>
    <ligand>
        <name>UDP-N-acetyl-alpha-D-muramoyl-L-alanyl-D-glutamate</name>
        <dbReference type="ChEBI" id="CHEBI:83900"/>
    </ligand>
</feature>
<dbReference type="GO" id="GO:0005737">
    <property type="term" value="C:cytoplasm"/>
    <property type="evidence" value="ECO:0007669"/>
    <property type="project" value="UniProtKB-SubCell"/>
</dbReference>
<dbReference type="InterPro" id="IPR035911">
    <property type="entry name" value="MurE/MurF_N"/>
</dbReference>
<dbReference type="InterPro" id="IPR004101">
    <property type="entry name" value="Mur_ligase_C"/>
</dbReference>
<feature type="domain" description="Mur ligase N-terminal catalytic" evidence="10">
    <location>
        <begin position="17"/>
        <end position="65"/>
    </location>
</feature>
<evidence type="ECO:0000256" key="1">
    <source>
        <dbReference type="ARBA" id="ARBA00004752"/>
    </source>
</evidence>
<evidence type="ECO:0000256" key="7">
    <source>
        <dbReference type="ARBA" id="ARBA00023316"/>
    </source>
</evidence>
<dbReference type="GO" id="GO:0000287">
    <property type="term" value="F:magnesium ion binding"/>
    <property type="evidence" value="ECO:0007669"/>
    <property type="project" value="UniProtKB-UniRule"/>
</dbReference>
<dbReference type="InterPro" id="IPR000713">
    <property type="entry name" value="Mur_ligase_N"/>
</dbReference>
<dbReference type="NCBIfam" id="TIGR01085">
    <property type="entry name" value="murE"/>
    <property type="match status" value="1"/>
</dbReference>
<dbReference type="InterPro" id="IPR013221">
    <property type="entry name" value="Mur_ligase_cen"/>
</dbReference>
<dbReference type="EC" id="6.3.2.-" evidence="8"/>
<reference evidence="13" key="1">
    <citation type="submission" date="2020-10" db="EMBL/GenBank/DDBJ databases">
        <authorList>
            <person name="Gilroy R."/>
        </authorList>
    </citation>
    <scope>NUCLEOTIDE SEQUENCE</scope>
    <source>
        <strain evidence="13">ChiSjej4B22-8349</strain>
    </source>
</reference>
<keyword evidence="6 8" id="KW-0131">Cell cycle</keyword>
<evidence type="ECO:0000259" key="11">
    <source>
        <dbReference type="Pfam" id="PF02875"/>
    </source>
</evidence>
<dbReference type="HAMAP" id="MF_00208">
    <property type="entry name" value="MurE"/>
    <property type="match status" value="1"/>
</dbReference>
<keyword evidence="3 8" id="KW-0132">Cell division</keyword>
<comment type="cofactor">
    <cofactor evidence="8">
        <name>Mg(2+)</name>
        <dbReference type="ChEBI" id="CHEBI:18420"/>
    </cofactor>
</comment>
<dbReference type="EMBL" id="DVOB01000071">
    <property type="protein sequence ID" value="HIU95709.1"/>
    <property type="molecule type" value="Genomic_DNA"/>
</dbReference>
<comment type="function">
    <text evidence="8">Catalyzes the addition of an amino acid to the nucleotide precursor UDP-N-acetylmuramoyl-L-alanyl-D-glutamate (UMAG) in the biosynthesis of bacterial cell-wall peptidoglycan.</text>
</comment>
<dbReference type="GO" id="GO:0051301">
    <property type="term" value="P:cell division"/>
    <property type="evidence" value="ECO:0007669"/>
    <property type="project" value="UniProtKB-KW"/>
</dbReference>
<dbReference type="InterPro" id="IPR005761">
    <property type="entry name" value="UDP-N-AcMur-Glu-dNH2Pim_ligase"/>
</dbReference>
<dbReference type="AlphaFoldDB" id="A0A9D1SUJ3"/>
<dbReference type="Pfam" id="PF01225">
    <property type="entry name" value="Mur_ligase"/>
    <property type="match status" value="1"/>
</dbReference>
<dbReference type="InterPro" id="IPR036565">
    <property type="entry name" value="Mur-like_cat_sf"/>
</dbReference>
<keyword evidence="8" id="KW-0067">ATP-binding</keyword>
<organism evidence="13 14">
    <name type="scientific">Candidatus Allocopromorpha excrementipullorum</name>
    <dbReference type="NCBI Taxonomy" id="2840743"/>
    <lineage>
        <taxon>Bacteria</taxon>
        <taxon>Bacillati</taxon>
        <taxon>Bacillota</taxon>
        <taxon>Clostridia</taxon>
        <taxon>Eubacteriales</taxon>
        <taxon>Eubacteriaceae</taxon>
        <taxon>Eubacteriaceae incertae sedis</taxon>
        <taxon>Candidatus Allocopromorpha</taxon>
    </lineage>
</organism>
<gene>
    <name evidence="8" type="primary">murE</name>
    <name evidence="13" type="ORF">IAD25_03250</name>
</gene>
<evidence type="ECO:0000256" key="9">
    <source>
        <dbReference type="RuleBase" id="RU004135"/>
    </source>
</evidence>
<dbReference type="Gene3D" id="3.40.1190.10">
    <property type="entry name" value="Mur-like, catalytic domain"/>
    <property type="match status" value="1"/>
</dbReference>
<feature type="modified residue" description="N6-carboxylysine" evidence="8">
    <location>
        <position position="213"/>
    </location>
</feature>
<comment type="caution">
    <text evidence="8">Lacks conserved residue(s) required for the propagation of feature annotation.</text>
</comment>
<keyword evidence="4 8" id="KW-0133">Cell shape</keyword>
<comment type="caution">
    <text evidence="13">The sequence shown here is derived from an EMBL/GenBank/DDBJ whole genome shotgun (WGS) entry which is preliminary data.</text>
</comment>
<feature type="domain" description="Mur ligase central" evidence="12">
    <location>
        <begin position="103"/>
        <end position="301"/>
    </location>
</feature>
<dbReference type="SUPFAM" id="SSF63418">
    <property type="entry name" value="MurE/MurF N-terminal domain"/>
    <property type="match status" value="1"/>
</dbReference>
<evidence type="ECO:0000313" key="13">
    <source>
        <dbReference type="EMBL" id="HIU95709.1"/>
    </source>
</evidence>
<dbReference type="PANTHER" id="PTHR23135">
    <property type="entry name" value="MUR LIGASE FAMILY MEMBER"/>
    <property type="match status" value="1"/>
</dbReference>
<dbReference type="InterPro" id="IPR036615">
    <property type="entry name" value="Mur_ligase_C_dom_sf"/>
</dbReference>
<keyword evidence="5 8" id="KW-0573">Peptidoglycan synthesis</keyword>
<dbReference type="GO" id="GO:0016881">
    <property type="term" value="F:acid-amino acid ligase activity"/>
    <property type="evidence" value="ECO:0007669"/>
    <property type="project" value="UniProtKB-UniRule"/>
</dbReference>
<dbReference type="NCBIfam" id="NF001126">
    <property type="entry name" value="PRK00139.1-4"/>
    <property type="match status" value="1"/>
</dbReference>
<feature type="binding site" evidence="8">
    <location>
        <begin position="105"/>
        <end position="111"/>
    </location>
    <ligand>
        <name>ATP</name>
        <dbReference type="ChEBI" id="CHEBI:30616"/>
    </ligand>
</feature>
<evidence type="ECO:0000313" key="14">
    <source>
        <dbReference type="Proteomes" id="UP000824130"/>
    </source>
</evidence>
<comment type="PTM">
    <text evidence="8">Carboxylation is probably crucial for Mg(2+) binding and, consequently, for the gamma-phosphate positioning of ATP.</text>
</comment>
<evidence type="ECO:0000256" key="4">
    <source>
        <dbReference type="ARBA" id="ARBA00022960"/>
    </source>
</evidence>
<dbReference type="PANTHER" id="PTHR23135:SF4">
    <property type="entry name" value="UDP-N-ACETYLMURAMOYL-L-ALANYL-D-GLUTAMATE--2,6-DIAMINOPIMELATE LIGASE MURE HOMOLOG, CHLOROPLASTIC"/>
    <property type="match status" value="1"/>
</dbReference>
<dbReference type="Proteomes" id="UP000824130">
    <property type="component" value="Unassembled WGS sequence"/>
</dbReference>
<keyword evidence="7 8" id="KW-0961">Cell wall biogenesis/degradation</keyword>
<dbReference type="Pfam" id="PF02875">
    <property type="entry name" value="Mur_ligase_C"/>
    <property type="match status" value="1"/>
</dbReference>
<keyword evidence="8" id="KW-0547">Nucleotide-binding</keyword>
<comment type="similarity">
    <text evidence="2 8">Belongs to the MurCDEF family. MurE subfamily.</text>
</comment>
<sequence>MRLLEMFPALPASDDREIEGICIDSRKAEPGDLFFCLKGTESDGHRFAGKACRAGACAVVCSDEVEKVENTVYIKTEDVTGQLNRICDLFCGRPGREMTVFGVTGTNGKTTVASIIEAVYGKKVSCGYMGTVAVRYGGISKESSLTTPDAVELHSTLREMRDHGVQAVAMEVSSHGLAMRRTDSVDFDVAVFTNLTYDHLDFHGTMENYFEAKKRLFMDMKPEGTAVLNVDDVRFRELRDCCRCDIRTYGIDAAADYRAENIRSGAEGSSFTLVCGEKRYEVKTNLSALYNVYNLLGAVAAMNVAGMEIEEMLPLLSDLPRIDGRLEHMEHGQDFHIIVDYAHTPDGFEQVMRYAQSVTAGDLYCVFGCAGKRDKNKREMLGRIAGKYCRKVFVTEEDPRDEKVEDIAEAIMEGAGWEQSIFIADRRKAIEEAINTAGRGDCVLILGKGREIYMDREDGRQPWMGDDEAAQAAIEERMRRGRA</sequence>
<dbReference type="SUPFAM" id="SSF53244">
    <property type="entry name" value="MurD-like peptide ligases, peptide-binding domain"/>
    <property type="match status" value="1"/>
</dbReference>
<dbReference type="GO" id="GO:0005524">
    <property type="term" value="F:ATP binding"/>
    <property type="evidence" value="ECO:0007669"/>
    <property type="project" value="UniProtKB-UniRule"/>
</dbReference>
<dbReference type="Gene3D" id="3.40.1390.10">
    <property type="entry name" value="MurE/MurF, N-terminal domain"/>
    <property type="match status" value="1"/>
</dbReference>
<comment type="pathway">
    <text evidence="1 8 9">Cell wall biogenesis; peptidoglycan biosynthesis.</text>
</comment>
<evidence type="ECO:0000259" key="10">
    <source>
        <dbReference type="Pfam" id="PF01225"/>
    </source>
</evidence>
<dbReference type="GO" id="GO:0008360">
    <property type="term" value="P:regulation of cell shape"/>
    <property type="evidence" value="ECO:0007669"/>
    <property type="project" value="UniProtKB-KW"/>
</dbReference>
<keyword evidence="8 13" id="KW-0436">Ligase</keyword>
<dbReference type="Gene3D" id="3.90.190.20">
    <property type="entry name" value="Mur ligase, C-terminal domain"/>
    <property type="match status" value="1"/>
</dbReference>
<evidence type="ECO:0000256" key="2">
    <source>
        <dbReference type="ARBA" id="ARBA00005898"/>
    </source>
</evidence>
<dbReference type="Pfam" id="PF08245">
    <property type="entry name" value="Mur_ligase_M"/>
    <property type="match status" value="1"/>
</dbReference>
<evidence type="ECO:0000256" key="8">
    <source>
        <dbReference type="HAMAP-Rule" id="MF_00208"/>
    </source>
</evidence>
<evidence type="ECO:0000256" key="5">
    <source>
        <dbReference type="ARBA" id="ARBA00022984"/>
    </source>
</evidence>
<accession>A0A9D1SUJ3</accession>
<comment type="subcellular location">
    <subcellularLocation>
        <location evidence="8 9">Cytoplasm</location>
    </subcellularLocation>
</comment>
<evidence type="ECO:0000256" key="3">
    <source>
        <dbReference type="ARBA" id="ARBA00022618"/>
    </source>
</evidence>
<keyword evidence="8" id="KW-0963">Cytoplasm</keyword>
<proteinExistence type="inferred from homology"/>
<dbReference type="SUPFAM" id="SSF53623">
    <property type="entry name" value="MurD-like peptide ligases, catalytic domain"/>
    <property type="match status" value="1"/>
</dbReference>
<feature type="binding site" evidence="8">
    <location>
        <position position="173"/>
    </location>
    <ligand>
        <name>UDP-N-acetyl-alpha-D-muramoyl-L-alanyl-D-glutamate</name>
        <dbReference type="ChEBI" id="CHEBI:83900"/>
    </ligand>
</feature>
<feature type="domain" description="Mur ligase C-terminal" evidence="11">
    <location>
        <begin position="324"/>
        <end position="449"/>
    </location>
</feature>
<feature type="binding site" evidence="8">
    <location>
        <begin position="146"/>
        <end position="147"/>
    </location>
    <ligand>
        <name>UDP-N-acetyl-alpha-D-muramoyl-L-alanyl-D-glutamate</name>
        <dbReference type="ChEBI" id="CHEBI:83900"/>
    </ligand>
</feature>
<feature type="binding site" evidence="8">
    <location>
        <position position="25"/>
    </location>
    <ligand>
        <name>UDP-N-acetyl-alpha-D-muramoyl-L-alanyl-D-glutamate</name>
        <dbReference type="ChEBI" id="CHEBI:83900"/>
    </ligand>
</feature>
<evidence type="ECO:0000256" key="6">
    <source>
        <dbReference type="ARBA" id="ARBA00023306"/>
    </source>
</evidence>
<dbReference type="GO" id="GO:0009252">
    <property type="term" value="P:peptidoglycan biosynthetic process"/>
    <property type="evidence" value="ECO:0007669"/>
    <property type="project" value="UniProtKB-UniRule"/>
</dbReference>
<evidence type="ECO:0000259" key="12">
    <source>
        <dbReference type="Pfam" id="PF08245"/>
    </source>
</evidence>
<name>A0A9D1SUJ3_9FIRM</name>
<reference evidence="13" key="2">
    <citation type="journal article" date="2021" name="PeerJ">
        <title>Extensive microbial diversity within the chicken gut microbiome revealed by metagenomics and culture.</title>
        <authorList>
            <person name="Gilroy R."/>
            <person name="Ravi A."/>
            <person name="Getino M."/>
            <person name="Pursley I."/>
            <person name="Horton D.L."/>
            <person name="Alikhan N.F."/>
            <person name="Baker D."/>
            <person name="Gharbi K."/>
            <person name="Hall N."/>
            <person name="Watson M."/>
            <person name="Adriaenssens E.M."/>
            <person name="Foster-Nyarko E."/>
            <person name="Jarju S."/>
            <person name="Secka A."/>
            <person name="Antonio M."/>
            <person name="Oren A."/>
            <person name="Chaudhuri R.R."/>
            <person name="La Ragione R."/>
            <person name="Hildebrand F."/>
            <person name="Pallen M.J."/>
        </authorList>
    </citation>
    <scope>NUCLEOTIDE SEQUENCE</scope>
    <source>
        <strain evidence="13">ChiSjej4B22-8349</strain>
    </source>
</reference>
<keyword evidence="8" id="KW-0460">Magnesium</keyword>
<dbReference type="GO" id="GO:0071555">
    <property type="term" value="P:cell wall organization"/>
    <property type="evidence" value="ECO:0007669"/>
    <property type="project" value="UniProtKB-KW"/>
</dbReference>